<name>A0A2P2PSL0_RHIMU</name>
<evidence type="ECO:0000256" key="1">
    <source>
        <dbReference type="SAM" id="SignalP"/>
    </source>
</evidence>
<organism evidence="2">
    <name type="scientific">Rhizophora mucronata</name>
    <name type="common">Asiatic mangrove</name>
    <dbReference type="NCBI Taxonomy" id="61149"/>
    <lineage>
        <taxon>Eukaryota</taxon>
        <taxon>Viridiplantae</taxon>
        <taxon>Streptophyta</taxon>
        <taxon>Embryophyta</taxon>
        <taxon>Tracheophyta</taxon>
        <taxon>Spermatophyta</taxon>
        <taxon>Magnoliopsida</taxon>
        <taxon>eudicotyledons</taxon>
        <taxon>Gunneridae</taxon>
        <taxon>Pentapetalae</taxon>
        <taxon>rosids</taxon>
        <taxon>fabids</taxon>
        <taxon>Malpighiales</taxon>
        <taxon>Rhizophoraceae</taxon>
        <taxon>Rhizophora</taxon>
    </lineage>
</organism>
<keyword evidence="1" id="KW-0732">Signal</keyword>
<proteinExistence type="predicted"/>
<feature type="signal peptide" evidence="1">
    <location>
        <begin position="1"/>
        <end position="19"/>
    </location>
</feature>
<dbReference type="AlphaFoldDB" id="A0A2P2PSL0"/>
<reference evidence="2" key="1">
    <citation type="submission" date="2018-02" db="EMBL/GenBank/DDBJ databases">
        <title>Rhizophora mucronata_Transcriptome.</title>
        <authorList>
            <person name="Meera S.P."/>
            <person name="Sreeshan A."/>
            <person name="Augustine A."/>
        </authorList>
    </citation>
    <scope>NUCLEOTIDE SEQUENCE</scope>
    <source>
        <tissue evidence="2">Leaf</tissue>
    </source>
</reference>
<feature type="chain" id="PRO_5015158694" evidence="1">
    <location>
        <begin position="20"/>
        <end position="52"/>
    </location>
</feature>
<sequence length="52" mass="5791">MSLCLLCCVQRSTIFCCLSFGEVALSEVGGEMGSPFIVLLVYDVFFSEDFHF</sequence>
<evidence type="ECO:0000313" key="2">
    <source>
        <dbReference type="EMBL" id="MBX57711.1"/>
    </source>
</evidence>
<protein>
    <submittedName>
        <fullName evidence="2">Uncharacterized protein</fullName>
    </submittedName>
</protein>
<accession>A0A2P2PSL0</accession>
<dbReference type="EMBL" id="GGEC01077227">
    <property type="protein sequence ID" value="MBX57711.1"/>
    <property type="molecule type" value="Transcribed_RNA"/>
</dbReference>